<gene>
    <name evidence="2" type="ORF">EDC24_1884</name>
</gene>
<evidence type="ECO:0000256" key="1">
    <source>
        <dbReference type="SAM" id="Phobius"/>
    </source>
</evidence>
<dbReference type="EMBL" id="RKRF01000009">
    <property type="protein sequence ID" value="RPF53385.1"/>
    <property type="molecule type" value="Genomic_DNA"/>
</dbReference>
<keyword evidence="1" id="KW-0472">Membrane</keyword>
<keyword evidence="3" id="KW-1185">Reference proteome</keyword>
<protein>
    <submittedName>
        <fullName evidence="2">Uncharacterized protein</fullName>
    </submittedName>
</protein>
<dbReference type="OrthoDB" id="2969333at2"/>
<name>A0A3N5C5C9_9BACI</name>
<keyword evidence="1" id="KW-1133">Transmembrane helix</keyword>
<sequence length="106" mass="12170">MKNRISTLLYFLVVTLVNLYPIYISIAVVGFVNRSGHNIDGWFQVTILGVGLTLLAILITVPIYLIAWQFGHKYIKNFQTRMYTALTSIVILGLFTWYIYTAISLY</sequence>
<comment type="caution">
    <text evidence="2">The sequence shown here is derived from an EMBL/GenBank/DDBJ whole genome shotgun (WGS) entry which is preliminary data.</text>
</comment>
<dbReference type="RefSeq" id="WP_124221885.1">
    <property type="nucleotide sequence ID" value="NZ_RKRF01000009.1"/>
</dbReference>
<evidence type="ECO:0000313" key="2">
    <source>
        <dbReference type="EMBL" id="RPF53385.1"/>
    </source>
</evidence>
<dbReference type="AlphaFoldDB" id="A0A3N5C5C9"/>
<feature type="transmembrane region" description="Helical" evidence="1">
    <location>
        <begin position="7"/>
        <end position="31"/>
    </location>
</feature>
<organism evidence="2 3">
    <name type="scientific">Aquisalibacillus elongatus</name>
    <dbReference type="NCBI Taxonomy" id="485577"/>
    <lineage>
        <taxon>Bacteria</taxon>
        <taxon>Bacillati</taxon>
        <taxon>Bacillota</taxon>
        <taxon>Bacilli</taxon>
        <taxon>Bacillales</taxon>
        <taxon>Bacillaceae</taxon>
        <taxon>Aquisalibacillus</taxon>
    </lineage>
</organism>
<evidence type="ECO:0000313" key="3">
    <source>
        <dbReference type="Proteomes" id="UP000276443"/>
    </source>
</evidence>
<proteinExistence type="predicted"/>
<reference evidence="2 3" key="1">
    <citation type="submission" date="2018-11" db="EMBL/GenBank/DDBJ databases">
        <title>Genomic Encyclopedia of Type Strains, Phase IV (KMG-IV): sequencing the most valuable type-strain genomes for metagenomic binning, comparative biology and taxonomic classification.</title>
        <authorList>
            <person name="Goeker M."/>
        </authorList>
    </citation>
    <scope>NUCLEOTIDE SEQUENCE [LARGE SCALE GENOMIC DNA]</scope>
    <source>
        <strain evidence="2 3">DSM 18090</strain>
    </source>
</reference>
<feature type="transmembrane region" description="Helical" evidence="1">
    <location>
        <begin position="82"/>
        <end position="100"/>
    </location>
</feature>
<accession>A0A3N5C5C9</accession>
<dbReference type="Proteomes" id="UP000276443">
    <property type="component" value="Unassembled WGS sequence"/>
</dbReference>
<feature type="transmembrane region" description="Helical" evidence="1">
    <location>
        <begin position="43"/>
        <end position="70"/>
    </location>
</feature>
<keyword evidence="1" id="KW-0812">Transmembrane</keyword>